<dbReference type="GO" id="GO:0070626">
    <property type="term" value="F:(S)-2-(5-amino-1-(5-phospho-D-ribosyl)imidazole-4-carboxamido) succinate lyase (fumarate-forming) activity"/>
    <property type="evidence" value="ECO:0007669"/>
    <property type="project" value="TreeGrafter"/>
</dbReference>
<dbReference type="GO" id="GO:0005829">
    <property type="term" value="C:cytosol"/>
    <property type="evidence" value="ECO:0007669"/>
    <property type="project" value="TreeGrafter"/>
</dbReference>
<dbReference type="Proteomes" id="UP000749646">
    <property type="component" value="Unassembled WGS sequence"/>
</dbReference>
<name>A0A9P6JFX3_9FUNG</name>
<reference evidence="2" key="1">
    <citation type="journal article" date="2020" name="Fungal Divers.">
        <title>Resolving the Mortierellaceae phylogeny through synthesis of multi-gene phylogenetics and phylogenomics.</title>
        <authorList>
            <person name="Vandepol N."/>
            <person name="Liber J."/>
            <person name="Desiro A."/>
            <person name="Na H."/>
            <person name="Kennedy M."/>
            <person name="Barry K."/>
            <person name="Grigoriev I.V."/>
            <person name="Miller A.N."/>
            <person name="O'Donnell K."/>
            <person name="Stajich J.E."/>
            <person name="Bonito G."/>
        </authorList>
    </citation>
    <scope>NUCLEOTIDE SEQUENCE</scope>
    <source>
        <strain evidence="2">MES-2147</strain>
    </source>
</reference>
<dbReference type="Gene3D" id="1.20.200.10">
    <property type="entry name" value="Fumarase/aspartase (Central domain)"/>
    <property type="match status" value="1"/>
</dbReference>
<accession>A0A9P6JFX3</accession>
<protein>
    <recommendedName>
        <fullName evidence="4">Adenylosuccinate lyase</fullName>
    </recommendedName>
</protein>
<dbReference type="AlphaFoldDB" id="A0A9P6JFX3"/>
<sequence length="136" mass="15301">MDPHARYQSPLTSRYASPEMAANFSDNKRFSTWRKLWLNLAVAEKELGLDIPEDAIAEMKEHLYDIDYALAAAEEKKRRHDVMAHVHTFGVACPKAAGIIHLGATSCYVTDNGDLIILRDGLDILLPKLARVIQRL</sequence>
<evidence type="ECO:0000313" key="3">
    <source>
        <dbReference type="Proteomes" id="UP000749646"/>
    </source>
</evidence>
<proteinExistence type="predicted"/>
<evidence type="ECO:0000313" key="2">
    <source>
        <dbReference type="EMBL" id="KAF9971116.1"/>
    </source>
</evidence>
<dbReference type="SUPFAM" id="SSF48557">
    <property type="entry name" value="L-aspartase-like"/>
    <property type="match status" value="1"/>
</dbReference>
<dbReference type="EMBL" id="JAAAHW010004858">
    <property type="protein sequence ID" value="KAF9971116.1"/>
    <property type="molecule type" value="Genomic_DNA"/>
</dbReference>
<comment type="caution">
    <text evidence="2">The sequence shown here is derived from an EMBL/GenBank/DDBJ whole genome shotgun (WGS) entry which is preliminary data.</text>
</comment>
<evidence type="ECO:0008006" key="4">
    <source>
        <dbReference type="Google" id="ProtNLM"/>
    </source>
</evidence>
<gene>
    <name evidence="2" type="ORF">BGZ65_010624</name>
</gene>
<dbReference type="GO" id="GO:0044208">
    <property type="term" value="P:'de novo' AMP biosynthetic process"/>
    <property type="evidence" value="ECO:0007669"/>
    <property type="project" value="TreeGrafter"/>
</dbReference>
<dbReference type="Gene3D" id="1.10.275.10">
    <property type="entry name" value="Fumarase/aspartase (N-terminal domain)"/>
    <property type="match status" value="1"/>
</dbReference>
<evidence type="ECO:0000256" key="1">
    <source>
        <dbReference type="ARBA" id="ARBA00023239"/>
    </source>
</evidence>
<dbReference type="PANTHER" id="PTHR43172:SF1">
    <property type="entry name" value="ADENYLOSUCCINATE LYASE"/>
    <property type="match status" value="1"/>
</dbReference>
<organism evidence="2 3">
    <name type="scientific">Modicella reniformis</name>
    <dbReference type="NCBI Taxonomy" id="1440133"/>
    <lineage>
        <taxon>Eukaryota</taxon>
        <taxon>Fungi</taxon>
        <taxon>Fungi incertae sedis</taxon>
        <taxon>Mucoromycota</taxon>
        <taxon>Mortierellomycotina</taxon>
        <taxon>Mortierellomycetes</taxon>
        <taxon>Mortierellales</taxon>
        <taxon>Mortierellaceae</taxon>
        <taxon>Modicella</taxon>
    </lineage>
</organism>
<dbReference type="GO" id="GO:0004018">
    <property type="term" value="F:N6-(1,2-dicarboxyethyl)AMP AMP-lyase (fumarate-forming) activity"/>
    <property type="evidence" value="ECO:0007669"/>
    <property type="project" value="TreeGrafter"/>
</dbReference>
<dbReference type="PANTHER" id="PTHR43172">
    <property type="entry name" value="ADENYLOSUCCINATE LYASE"/>
    <property type="match status" value="1"/>
</dbReference>
<keyword evidence="1" id="KW-0456">Lyase</keyword>
<dbReference type="OrthoDB" id="406045at2759"/>
<keyword evidence="3" id="KW-1185">Reference proteome</keyword>
<dbReference type="InterPro" id="IPR008948">
    <property type="entry name" value="L-Aspartase-like"/>
</dbReference>
<dbReference type="InterPro" id="IPR024083">
    <property type="entry name" value="Fumarase/histidase_N"/>
</dbReference>
<feature type="non-terminal residue" evidence="2">
    <location>
        <position position="1"/>
    </location>
</feature>